<feature type="domain" description="Aldehyde dehydrogenase" evidence="3">
    <location>
        <begin position="4"/>
        <end position="276"/>
    </location>
</feature>
<keyword evidence="2" id="KW-0175">Coiled coil</keyword>
<dbReference type="PANTHER" id="PTHR11699">
    <property type="entry name" value="ALDEHYDE DEHYDROGENASE-RELATED"/>
    <property type="match status" value="1"/>
</dbReference>
<evidence type="ECO:0000256" key="1">
    <source>
        <dbReference type="ARBA" id="ARBA00023002"/>
    </source>
</evidence>
<name>A0ABY7QVD4_9FIRM</name>
<feature type="coiled-coil region" evidence="2">
    <location>
        <begin position="3"/>
        <end position="33"/>
    </location>
</feature>
<sequence>MAKEVTQAQLDELNELVKRARAAQKVIENYTQEEVDKLCRAIAAKLYNGKVWAELSDEAVDETGLGDKVTKRNKRNKLKLILRDCMRAKSVGAIEVDEEKGITKYGKPAGLLAILVPTTNPCLTPAGQAIYCVKARDVMICSPHPRAKNVTNKCVDLIREALEENGAPADIVQCIKNPSIALTQYLMEAADLVIATGGKAMVHSAYSSGTPAYGSGAGNATVIIDDTANTDERIKEAAMNTRISKTADFGSGCSCDGNLVIHESVYDRMVEALKAEGGYLLSDEDAEKIKGVMWDDEGHRLPQTVAISPQKLGEAANVTIPEEAKFLMVSGGGKEGIGREHFFSSEKLTTLLTLFKYEGDFSNALEMMQAIFEVGGKGHSCGLYSFDDDHINALGEAAPVSRIMIRQPNNKGNSGSPTNGMPATSSMGCGTWGGNIVSENIALKHYMNITWLARPIKEDMPSLEDLFQEFYVEGMEQE</sequence>
<evidence type="ECO:0000313" key="5">
    <source>
        <dbReference type="Proteomes" id="UP001210339"/>
    </source>
</evidence>
<dbReference type="InterPro" id="IPR015590">
    <property type="entry name" value="Aldehyde_DH_dom"/>
</dbReference>
<dbReference type="SUPFAM" id="SSF53720">
    <property type="entry name" value="ALDH-like"/>
    <property type="match status" value="1"/>
</dbReference>
<dbReference type="Gene3D" id="3.40.309.10">
    <property type="entry name" value="Aldehyde Dehydrogenase, Chain A, domain 2"/>
    <property type="match status" value="1"/>
</dbReference>
<dbReference type="InterPro" id="IPR016161">
    <property type="entry name" value="Ald_DH/histidinol_DH"/>
</dbReference>
<dbReference type="Proteomes" id="UP001210339">
    <property type="component" value="Chromosome"/>
</dbReference>
<protein>
    <submittedName>
        <fullName evidence="4">Aldehyde dehydrogenase family protein</fullName>
    </submittedName>
</protein>
<dbReference type="EMBL" id="CP115667">
    <property type="protein sequence ID" value="WBW50039.1"/>
    <property type="molecule type" value="Genomic_DNA"/>
</dbReference>
<keyword evidence="5" id="KW-1185">Reference proteome</keyword>
<accession>A0ABY7QVD4</accession>
<dbReference type="RefSeq" id="WP_271191570.1">
    <property type="nucleotide sequence ID" value="NZ_CP115667.1"/>
</dbReference>
<dbReference type="InterPro" id="IPR016162">
    <property type="entry name" value="Ald_DH_N"/>
</dbReference>
<gene>
    <name evidence="4" type="ORF">O6R05_00290</name>
</gene>
<proteinExistence type="predicted"/>
<dbReference type="Pfam" id="PF00171">
    <property type="entry name" value="Aldedh"/>
    <property type="match status" value="1"/>
</dbReference>
<keyword evidence="1" id="KW-0560">Oxidoreductase</keyword>
<reference evidence="4 5" key="1">
    <citation type="submission" date="2023-01" db="EMBL/GenBank/DDBJ databases">
        <authorList>
            <person name="Lee S.H."/>
            <person name="Jung H.S."/>
            <person name="Yun J.U."/>
        </authorList>
    </citation>
    <scope>NUCLEOTIDE SEQUENCE [LARGE SCALE GENOMIC DNA]</scope>
    <source>
        <strain evidence="4 5">CBA3646</strain>
    </source>
</reference>
<dbReference type="Gene3D" id="3.40.605.10">
    <property type="entry name" value="Aldehyde Dehydrogenase, Chain A, domain 1"/>
    <property type="match status" value="1"/>
</dbReference>
<evidence type="ECO:0000259" key="3">
    <source>
        <dbReference type="Pfam" id="PF00171"/>
    </source>
</evidence>
<organism evidence="4 5">
    <name type="scientific">Peptoniphilus equinus</name>
    <dbReference type="NCBI Taxonomy" id="3016343"/>
    <lineage>
        <taxon>Bacteria</taxon>
        <taxon>Bacillati</taxon>
        <taxon>Bacillota</taxon>
        <taxon>Tissierellia</taxon>
        <taxon>Tissierellales</taxon>
        <taxon>Peptoniphilaceae</taxon>
        <taxon>Peptoniphilus</taxon>
    </lineage>
</organism>
<evidence type="ECO:0000313" key="4">
    <source>
        <dbReference type="EMBL" id="WBW50039.1"/>
    </source>
</evidence>
<evidence type="ECO:0000256" key="2">
    <source>
        <dbReference type="SAM" id="Coils"/>
    </source>
</evidence>
<dbReference type="InterPro" id="IPR016163">
    <property type="entry name" value="Ald_DH_C"/>
</dbReference>